<keyword evidence="5" id="KW-0812">Transmembrane</keyword>
<protein>
    <recommendedName>
        <fullName evidence="2">histidine kinase</fullName>
        <ecNumber evidence="2">2.7.13.3</ecNumber>
    </recommendedName>
</protein>
<dbReference type="PROSITE" id="PS50109">
    <property type="entry name" value="HIS_KIN"/>
    <property type="match status" value="1"/>
</dbReference>
<dbReference type="SUPFAM" id="SSF55874">
    <property type="entry name" value="ATPase domain of HSP90 chaperone/DNA topoisomerase II/histidine kinase"/>
    <property type="match status" value="1"/>
</dbReference>
<keyword evidence="5" id="KW-1133">Transmembrane helix</keyword>
<feature type="transmembrane region" description="Helical" evidence="5">
    <location>
        <begin position="87"/>
        <end position="113"/>
    </location>
</feature>
<evidence type="ECO:0000313" key="8">
    <source>
        <dbReference type="Proteomes" id="UP000176814"/>
    </source>
</evidence>
<dbReference type="InterPro" id="IPR005467">
    <property type="entry name" value="His_kinase_dom"/>
</dbReference>
<sequence>METSVQTFIEMCQWDTSRFLIFSDNVFGTLIYYSHILAFILAIAVGLFVFFNNRKILVNRLLFFIMSSFAAWVFFDLILWANEKPDFIMFFWALILLVEPLIYALSVYFVSVFIEKKDISLKKKIWIFSPLLPIIVLLSTQLTLVGFDLTNCFREPIEGPIATYYIYLIETIYLLWILDFSFRKYRQAGREMKKQVVLITSGVIFFLLSFVSGNIVGSFTENWTLAQVGLFSMPIFVVFLAYMIVKFKTFNIKLIGTQMLIFALGFLVLGMIFIRTIQNVRIVAVATLLLIAVVGYLLIRGVKREVKQREELARLNLELEDLIKQRENLVHLVTHKVKGSFTRSKYIFAEMLDGTFGEISPEIKKRAEQGLESDNMGIETVDLVLSVANMQKGVVKYDMKEIDLKEIIFKTISEKKITVEAKGLKMETEIKPDTYHVSGDAFWLKEVINNLIENSLKYTKEGTITVGLEKTSGKVKFYVKDTGIGITEEDKKNLFTEGGRGKDSVKVNVDSTGYGLYSVKLIVDAHKGRVWAESEGMGKGSQFYVELDAT</sequence>
<reference evidence="7 8" key="1">
    <citation type="journal article" date="2016" name="Nat. Commun.">
        <title>Thousands of microbial genomes shed light on interconnected biogeochemical processes in an aquifer system.</title>
        <authorList>
            <person name="Anantharaman K."/>
            <person name="Brown C.T."/>
            <person name="Hug L.A."/>
            <person name="Sharon I."/>
            <person name="Castelle C.J."/>
            <person name="Probst A.J."/>
            <person name="Thomas B.C."/>
            <person name="Singh A."/>
            <person name="Wilkins M.J."/>
            <person name="Karaoz U."/>
            <person name="Brodie E.L."/>
            <person name="Williams K.H."/>
            <person name="Hubbard S.S."/>
            <person name="Banfield J.F."/>
        </authorList>
    </citation>
    <scope>NUCLEOTIDE SEQUENCE [LARGE SCALE GENOMIC DNA]</scope>
</reference>
<dbReference type="InterPro" id="IPR036890">
    <property type="entry name" value="HATPase_C_sf"/>
</dbReference>
<proteinExistence type="predicted"/>
<comment type="catalytic activity">
    <reaction evidence="1">
        <text>ATP + protein L-histidine = ADP + protein N-phospho-L-histidine.</text>
        <dbReference type="EC" id="2.7.13.3"/>
    </reaction>
</comment>
<evidence type="ECO:0000256" key="3">
    <source>
        <dbReference type="ARBA" id="ARBA00022553"/>
    </source>
</evidence>
<feature type="transmembrane region" description="Helical" evidence="5">
    <location>
        <begin position="252"/>
        <end position="274"/>
    </location>
</feature>
<evidence type="ECO:0000256" key="4">
    <source>
        <dbReference type="SAM" id="Coils"/>
    </source>
</evidence>
<feature type="domain" description="Histidine kinase" evidence="6">
    <location>
        <begin position="332"/>
        <end position="550"/>
    </location>
</feature>
<gene>
    <name evidence="7" type="ORF">A2911_02795</name>
</gene>
<comment type="caution">
    <text evidence="7">The sequence shown here is derived from an EMBL/GenBank/DDBJ whole genome shotgun (WGS) entry which is preliminary data.</text>
</comment>
<dbReference type="EC" id="2.7.13.3" evidence="2"/>
<evidence type="ECO:0000256" key="2">
    <source>
        <dbReference type="ARBA" id="ARBA00012438"/>
    </source>
</evidence>
<dbReference type="EMBL" id="MFUW01000010">
    <property type="protein sequence ID" value="OGI90485.1"/>
    <property type="molecule type" value="Genomic_DNA"/>
</dbReference>
<feature type="transmembrane region" description="Helical" evidence="5">
    <location>
        <begin position="125"/>
        <end position="144"/>
    </location>
</feature>
<evidence type="ECO:0000313" key="7">
    <source>
        <dbReference type="EMBL" id="OGI90485.1"/>
    </source>
</evidence>
<name>A0A1F6X908_9BACT</name>
<dbReference type="Proteomes" id="UP000176814">
    <property type="component" value="Unassembled WGS sequence"/>
</dbReference>
<accession>A0A1F6X908</accession>
<dbReference type="SMART" id="SM00387">
    <property type="entry name" value="HATPase_c"/>
    <property type="match status" value="1"/>
</dbReference>
<evidence type="ECO:0000256" key="5">
    <source>
        <dbReference type="SAM" id="Phobius"/>
    </source>
</evidence>
<feature type="transmembrane region" description="Helical" evidence="5">
    <location>
        <begin position="30"/>
        <end position="49"/>
    </location>
</feature>
<dbReference type="AlphaFoldDB" id="A0A1F6X908"/>
<keyword evidence="3" id="KW-0597">Phosphoprotein</keyword>
<feature type="transmembrane region" description="Helical" evidence="5">
    <location>
        <begin position="195"/>
        <end position="217"/>
    </location>
</feature>
<dbReference type="InterPro" id="IPR003594">
    <property type="entry name" value="HATPase_dom"/>
</dbReference>
<dbReference type="PANTHER" id="PTHR43547">
    <property type="entry name" value="TWO-COMPONENT HISTIDINE KINASE"/>
    <property type="match status" value="1"/>
</dbReference>
<feature type="transmembrane region" description="Helical" evidence="5">
    <location>
        <begin position="280"/>
        <end position="299"/>
    </location>
</feature>
<feature type="transmembrane region" description="Helical" evidence="5">
    <location>
        <begin position="61"/>
        <end position="81"/>
    </location>
</feature>
<dbReference type="PRINTS" id="PR00344">
    <property type="entry name" value="BCTRLSENSOR"/>
</dbReference>
<dbReference type="InterPro" id="IPR004358">
    <property type="entry name" value="Sig_transdc_His_kin-like_C"/>
</dbReference>
<feature type="transmembrane region" description="Helical" evidence="5">
    <location>
        <begin position="223"/>
        <end position="245"/>
    </location>
</feature>
<dbReference type="Gene3D" id="3.30.565.10">
    <property type="entry name" value="Histidine kinase-like ATPase, C-terminal domain"/>
    <property type="match status" value="1"/>
</dbReference>
<organism evidence="7 8">
    <name type="scientific">Candidatus Nomurabacteria bacterium RIFCSPLOWO2_01_FULL_40_15</name>
    <dbReference type="NCBI Taxonomy" id="1801772"/>
    <lineage>
        <taxon>Bacteria</taxon>
        <taxon>Candidatus Nomuraibacteriota</taxon>
    </lineage>
</organism>
<evidence type="ECO:0000256" key="1">
    <source>
        <dbReference type="ARBA" id="ARBA00000085"/>
    </source>
</evidence>
<evidence type="ECO:0000259" key="6">
    <source>
        <dbReference type="PROSITE" id="PS50109"/>
    </source>
</evidence>
<keyword evidence="5" id="KW-0472">Membrane</keyword>
<dbReference type="Pfam" id="PF02518">
    <property type="entry name" value="HATPase_c"/>
    <property type="match status" value="1"/>
</dbReference>
<keyword evidence="4" id="KW-0175">Coiled coil</keyword>
<feature type="transmembrane region" description="Helical" evidence="5">
    <location>
        <begin position="164"/>
        <end position="183"/>
    </location>
</feature>
<dbReference type="GO" id="GO:0000155">
    <property type="term" value="F:phosphorelay sensor kinase activity"/>
    <property type="evidence" value="ECO:0007669"/>
    <property type="project" value="TreeGrafter"/>
</dbReference>
<dbReference type="PANTHER" id="PTHR43547:SF2">
    <property type="entry name" value="HYBRID SIGNAL TRANSDUCTION HISTIDINE KINASE C"/>
    <property type="match status" value="1"/>
</dbReference>
<feature type="coiled-coil region" evidence="4">
    <location>
        <begin position="305"/>
        <end position="332"/>
    </location>
</feature>